<dbReference type="PANTHER" id="PTHR33546:SF1">
    <property type="entry name" value="LARGE, MULTIFUNCTIONAL SECRETED PROTEIN"/>
    <property type="match status" value="1"/>
</dbReference>
<gene>
    <name evidence="6" type="ORF">IX84_08000</name>
</gene>
<dbReference type="InterPro" id="IPR016024">
    <property type="entry name" value="ARM-type_fold"/>
</dbReference>
<dbReference type="Pfam" id="PF00034">
    <property type="entry name" value="Cytochrom_C"/>
    <property type="match status" value="1"/>
</dbReference>
<dbReference type="GO" id="GO:0046872">
    <property type="term" value="F:metal ion binding"/>
    <property type="evidence" value="ECO:0007669"/>
    <property type="project" value="UniProtKB-KW"/>
</dbReference>
<dbReference type="SUPFAM" id="SSF52266">
    <property type="entry name" value="SGNH hydrolase"/>
    <property type="match status" value="1"/>
</dbReference>
<organism evidence="6 7">
    <name type="scientific">Phaeodactylibacter xiamenensis</name>
    <dbReference type="NCBI Taxonomy" id="1524460"/>
    <lineage>
        <taxon>Bacteria</taxon>
        <taxon>Pseudomonadati</taxon>
        <taxon>Bacteroidota</taxon>
        <taxon>Saprospiria</taxon>
        <taxon>Saprospirales</taxon>
        <taxon>Haliscomenobacteraceae</taxon>
        <taxon>Phaeodactylibacter</taxon>
    </lineage>
</organism>
<evidence type="ECO:0000256" key="4">
    <source>
        <dbReference type="PROSITE-ProRule" id="PRU00433"/>
    </source>
</evidence>
<evidence type="ECO:0000259" key="5">
    <source>
        <dbReference type="PROSITE" id="PS51007"/>
    </source>
</evidence>
<dbReference type="InterPro" id="IPR055557">
    <property type="entry name" value="DUF7133"/>
</dbReference>
<keyword evidence="7" id="KW-1185">Reference proteome</keyword>
<dbReference type="RefSeq" id="WP_052515879.1">
    <property type="nucleotide sequence ID" value="NZ_JBKAGJ010000006.1"/>
</dbReference>
<dbReference type="Pfam" id="PF23500">
    <property type="entry name" value="DUF7133"/>
    <property type="match status" value="1"/>
</dbReference>
<dbReference type="Proteomes" id="UP000029736">
    <property type="component" value="Unassembled WGS sequence"/>
</dbReference>
<evidence type="ECO:0000313" key="7">
    <source>
        <dbReference type="Proteomes" id="UP000029736"/>
    </source>
</evidence>
<comment type="caution">
    <text evidence="6">The sequence shown here is derived from an EMBL/GenBank/DDBJ whole genome shotgun (WGS) entry which is preliminary data.</text>
</comment>
<protein>
    <submittedName>
        <fullName evidence="6">Dehydrogenase</fullName>
    </submittedName>
</protein>
<proteinExistence type="predicted"/>
<dbReference type="InterPro" id="IPR011989">
    <property type="entry name" value="ARM-like"/>
</dbReference>
<keyword evidence="2 4" id="KW-0479">Metal-binding</keyword>
<accession>A0A098SC44</accession>
<dbReference type="NCBIfam" id="TIGR02604">
    <property type="entry name" value="Piru_Ver_Nterm"/>
    <property type="match status" value="1"/>
</dbReference>
<feature type="domain" description="Cytochrome c" evidence="5">
    <location>
        <begin position="909"/>
        <end position="1004"/>
    </location>
</feature>
<dbReference type="Gene3D" id="1.10.760.10">
    <property type="entry name" value="Cytochrome c-like domain"/>
    <property type="match status" value="1"/>
</dbReference>
<dbReference type="PROSITE" id="PS51007">
    <property type="entry name" value="CYTC"/>
    <property type="match status" value="1"/>
</dbReference>
<dbReference type="InterPro" id="IPR013428">
    <property type="entry name" value="Membrane-bound_put_N"/>
</dbReference>
<dbReference type="InterPro" id="IPR036514">
    <property type="entry name" value="SGNH_hydro_sf"/>
</dbReference>
<dbReference type="EMBL" id="JPOS01000018">
    <property type="protein sequence ID" value="KGE88607.1"/>
    <property type="molecule type" value="Genomic_DNA"/>
</dbReference>
<dbReference type="SUPFAM" id="SSF63829">
    <property type="entry name" value="Calcium-dependent phosphotriesterase"/>
    <property type="match status" value="1"/>
</dbReference>
<dbReference type="GO" id="GO:0020037">
    <property type="term" value="F:heme binding"/>
    <property type="evidence" value="ECO:0007669"/>
    <property type="project" value="InterPro"/>
</dbReference>
<evidence type="ECO:0000256" key="2">
    <source>
        <dbReference type="ARBA" id="ARBA00022723"/>
    </source>
</evidence>
<dbReference type="InterPro" id="IPR011042">
    <property type="entry name" value="6-blade_b-propeller_TolB-like"/>
</dbReference>
<dbReference type="GO" id="GO:0009055">
    <property type="term" value="F:electron transfer activity"/>
    <property type="evidence" value="ECO:0007669"/>
    <property type="project" value="InterPro"/>
</dbReference>
<dbReference type="SUPFAM" id="SSF46626">
    <property type="entry name" value="Cytochrome c"/>
    <property type="match status" value="1"/>
</dbReference>
<dbReference type="AlphaFoldDB" id="A0A098SC44"/>
<dbReference type="CDD" id="cd01834">
    <property type="entry name" value="SGNH_hydrolase_like_2"/>
    <property type="match status" value="1"/>
</dbReference>
<dbReference type="GO" id="GO:0016788">
    <property type="term" value="F:hydrolase activity, acting on ester bonds"/>
    <property type="evidence" value="ECO:0007669"/>
    <property type="project" value="UniProtKB-ARBA"/>
</dbReference>
<evidence type="ECO:0000256" key="3">
    <source>
        <dbReference type="ARBA" id="ARBA00023004"/>
    </source>
</evidence>
<reference evidence="6 7" key="1">
    <citation type="journal article" date="2014" name="Int. J. Syst. Evol. Microbiol.">
        <title>Phaeodactylibacter xiamenensis gen. nov., sp. nov., a member of the family Saprospiraceae isolated from the marine alga Phaeodactylum tricornutum.</title>
        <authorList>
            <person name="Chen Z.Jr."/>
            <person name="Lei X."/>
            <person name="Lai Q."/>
            <person name="Li Y."/>
            <person name="Zhang B."/>
            <person name="Zhang J."/>
            <person name="Zhang H."/>
            <person name="Yang L."/>
            <person name="Zheng W."/>
            <person name="Tian Y."/>
            <person name="Yu Z."/>
            <person name="Xu H.Jr."/>
            <person name="Zheng T."/>
        </authorList>
    </citation>
    <scope>NUCLEOTIDE SEQUENCE [LARGE SCALE GENOMIC DNA]</scope>
    <source>
        <strain evidence="6 7">KD52</strain>
    </source>
</reference>
<dbReference type="InterPro" id="IPR009056">
    <property type="entry name" value="Cyt_c-like_dom"/>
</dbReference>
<dbReference type="InterPro" id="IPR036909">
    <property type="entry name" value="Cyt_c-like_dom_sf"/>
</dbReference>
<dbReference type="STRING" id="1524460.IX84_08000"/>
<dbReference type="Gene3D" id="1.25.10.10">
    <property type="entry name" value="Leucine-rich Repeat Variant"/>
    <property type="match status" value="1"/>
</dbReference>
<dbReference type="SUPFAM" id="SSF48371">
    <property type="entry name" value="ARM repeat"/>
    <property type="match status" value="1"/>
</dbReference>
<keyword evidence="1 4" id="KW-0349">Heme</keyword>
<name>A0A098SC44_9BACT</name>
<sequence>MPGSLHNFLSLRPIALVLLLGIALSACSPGPQPVVTVSKGSRIAIIGGNICARMLHYGHLEAAFHLRHPDSLLFIRNLCDGGDMPGFRPHPARNTPWAFPGAEAYYEELANPSHSEGHFSYPDEWLDTLNADIILAFWGYNAAQFGPDRLPTFKAELRAFIRHTLGQAYNNIHPPQLILVTPTAIQDLSATADLPKGHRQNAMLSLYTDAIQEVAVAEGVPVVDLFEPSKAWYAEGQPLTIDGLQLNDAGNQRVASYLADQLFGKSPEISVEPDTLRKAVQDKNWFWANDYKIPNSVHVYGRRYEPYGPDNYPAEIRKIRAMTAVRDTAIWKLLQGEPYDLKTADARTPYLPLVETNFKPADGLMPYQYGADAEATLTAAPGYKVELFASEKEFEDLANPVQLSFDNKGRLWVAVMPSYPHYKPGDKRPNDKILILEDTDGDGKADRQTTFADGLHLPIGFEIAPEGVYVSQGSSLVLLTDTDGDDRADRREILLGGFDDHDTHHAISAFCADPSGAIFMGEGTFLHTNVETVYGTVRGTNGGFYRYNPARHRLERTAQLAIPNPWGIAFDAWGQPFFAETSGPDVRWMSPGTIAPVYGKASPKAANIIEAAHRVRPTSGLEFVSSRHFPDEVQGDLLINNTIGFLGTKQHQMLEAGTGYSSRHRQDLLQSSDPHFRPVDMEFAPDGSLYLADWHNRLIGHMQHNARDPLRDHAHGRIYRVTYPGRPFVSPAEIDGAAVPTLLDNLKLPEYRTRYRTRRELRGRNAADVLPALRRWTVNLDTLDAGYERHLLEALWVSWGLNQVEEPLLRQLLKAKDYRVRAAAVRVLRYTGHQVADQADLLLACAGDPNGRVRLEAVVAASWLEPAVARSVLERAEQEAVDEWMEPVYAILRERLYTDRPVASAGLEATLSPGQQVYEREGSCITCHQPDGKGLTASGFPPLAGSEWVTGSKERLIKLTLKGLHGPIEVNGQTYPGQVPMTAFEGLLSDKEIADVLSYVRNAFGNSATPIAPAEVKRVRTAVAEKEGFYRPAELLGQHPK</sequence>
<evidence type="ECO:0000313" key="6">
    <source>
        <dbReference type="EMBL" id="KGE88607.1"/>
    </source>
</evidence>
<evidence type="ECO:0000256" key="1">
    <source>
        <dbReference type="ARBA" id="ARBA00022617"/>
    </source>
</evidence>
<keyword evidence="3 4" id="KW-0408">Iron</keyword>
<dbReference type="Pfam" id="PF13646">
    <property type="entry name" value="HEAT_2"/>
    <property type="match status" value="1"/>
</dbReference>
<dbReference type="OrthoDB" id="9808161at2"/>
<dbReference type="PANTHER" id="PTHR33546">
    <property type="entry name" value="LARGE, MULTIFUNCTIONAL SECRETED PROTEIN-RELATED"/>
    <property type="match status" value="1"/>
</dbReference>
<dbReference type="Gene3D" id="2.120.10.30">
    <property type="entry name" value="TolB, C-terminal domain"/>
    <property type="match status" value="1"/>
</dbReference>
<dbReference type="Gene3D" id="3.40.50.1110">
    <property type="entry name" value="SGNH hydrolase"/>
    <property type="match status" value="1"/>
</dbReference>